<evidence type="ECO:0000313" key="7">
    <source>
        <dbReference type="EMBL" id="QLG71236.1"/>
    </source>
</evidence>
<feature type="region of interest" description="Disordered" evidence="5">
    <location>
        <begin position="240"/>
        <end position="262"/>
    </location>
</feature>
<dbReference type="Proteomes" id="UP000509704">
    <property type="component" value="Chromosome 2"/>
</dbReference>
<evidence type="ECO:0000256" key="5">
    <source>
        <dbReference type="SAM" id="MobiDB-lite"/>
    </source>
</evidence>
<dbReference type="FunFam" id="1.20.1280.290:FF:000024">
    <property type="entry name" value="Putative membrane protein"/>
    <property type="match status" value="1"/>
</dbReference>
<dbReference type="PANTHER" id="PTHR16201">
    <property type="entry name" value="SEVEN TRANSMEMBRANE PROTEIN 1-RELATED"/>
    <property type="match status" value="1"/>
</dbReference>
<dbReference type="RefSeq" id="XP_037142964.1">
    <property type="nucleotide sequence ID" value="XM_037287069.1"/>
</dbReference>
<evidence type="ECO:0000256" key="2">
    <source>
        <dbReference type="ARBA" id="ARBA00022692"/>
    </source>
</evidence>
<dbReference type="KEGG" id="zmk:HG535_0B02750"/>
<dbReference type="SMART" id="SM00679">
    <property type="entry name" value="CTNS"/>
    <property type="match status" value="2"/>
</dbReference>
<name>A0A7H9AYB1_ZYGMR</name>
<evidence type="ECO:0000256" key="4">
    <source>
        <dbReference type="ARBA" id="ARBA00023136"/>
    </source>
</evidence>
<feature type="transmembrane region" description="Helical" evidence="6">
    <location>
        <begin position="163"/>
        <end position="185"/>
    </location>
</feature>
<feature type="transmembrane region" description="Helical" evidence="6">
    <location>
        <begin position="40"/>
        <end position="59"/>
    </location>
</feature>
<dbReference type="PANTHER" id="PTHR16201:SF37">
    <property type="entry name" value="PQ-LOOP REPEAT-CONTAINING PROTEIN"/>
    <property type="match status" value="1"/>
</dbReference>
<evidence type="ECO:0000256" key="1">
    <source>
        <dbReference type="ARBA" id="ARBA00004141"/>
    </source>
</evidence>
<evidence type="ECO:0000313" key="8">
    <source>
        <dbReference type="Proteomes" id="UP000509704"/>
    </source>
</evidence>
<dbReference type="Pfam" id="PF04193">
    <property type="entry name" value="PQ-loop"/>
    <property type="match status" value="1"/>
</dbReference>
<feature type="transmembrane region" description="Helical" evidence="6">
    <location>
        <begin position="95"/>
        <end position="119"/>
    </location>
</feature>
<proteinExistence type="predicted"/>
<feature type="transmembrane region" description="Helical" evidence="6">
    <location>
        <begin position="7"/>
        <end position="28"/>
    </location>
</feature>
<feature type="transmembrane region" description="Helical" evidence="6">
    <location>
        <begin position="131"/>
        <end position="151"/>
    </location>
</feature>
<dbReference type="AlphaFoldDB" id="A0A7H9AYB1"/>
<sequence length="305" mass="34387">MISERAATALATVGTVCWCIQLIPQIWYNWRRKDCTGLPPIMMLLWVVSGIPFAIYFCVSEGNITLQVQPHLFMFFCLISFVQSCYYPPVRMTRWKIIAVLVAFGAVDIGMEIGFILWLRPLYRKGIHWPALIFGILASIFLACGLIPPYIELAKRNGRVVGINFIFLLIDSMGAWLSIVSVILGNMDIMGIVLYCIVAALELGIFISHFVWWCRFRRSGSCDVPDEKVYESNDHDKNAIENNGAASISRPRASDATYDDDDDDDYHSVIGEQNIGASRMLRAVHGVSLQRDVLTYGEIESNEQT</sequence>
<dbReference type="GO" id="GO:0016020">
    <property type="term" value="C:membrane"/>
    <property type="evidence" value="ECO:0007669"/>
    <property type="project" value="UniProtKB-SubCell"/>
</dbReference>
<dbReference type="GeneID" id="59234897"/>
<keyword evidence="8" id="KW-1185">Reference proteome</keyword>
<dbReference type="InterPro" id="IPR006603">
    <property type="entry name" value="PQ-loop_rpt"/>
</dbReference>
<dbReference type="Gene3D" id="1.20.1280.290">
    <property type="match status" value="1"/>
</dbReference>
<accession>A0A7H9AYB1</accession>
<reference evidence="7 8" key="1">
    <citation type="submission" date="2020-07" db="EMBL/GenBank/DDBJ databases">
        <title>The yeast mating-type switching endonuclease HO is a domesticated member of an unorthodox homing genetic element family.</title>
        <authorList>
            <person name="Coughlan A.Y."/>
            <person name="Lombardi L."/>
            <person name="Braun-Galleani S."/>
            <person name="Martos A.R."/>
            <person name="Galeote V."/>
            <person name="Bigey F."/>
            <person name="Dequin S."/>
            <person name="Byrne K.P."/>
            <person name="Wolfe K.H."/>
        </authorList>
    </citation>
    <scope>NUCLEOTIDE SEQUENCE [LARGE SCALE GENOMIC DNA]</scope>
    <source>
        <strain evidence="7 8">NRRL Y-6702</strain>
    </source>
</reference>
<evidence type="ECO:0008006" key="9">
    <source>
        <dbReference type="Google" id="ProtNLM"/>
    </source>
</evidence>
<protein>
    <recommendedName>
        <fullName evidence="9">PQ-loop repeat-containing protein</fullName>
    </recommendedName>
</protein>
<keyword evidence="3 6" id="KW-1133">Transmembrane helix</keyword>
<gene>
    <name evidence="7" type="ORF">HG535_0B02750</name>
</gene>
<evidence type="ECO:0000256" key="6">
    <source>
        <dbReference type="SAM" id="Phobius"/>
    </source>
</evidence>
<organism evidence="7 8">
    <name type="scientific">Zygotorulaspora mrakii</name>
    <name type="common">Zygosaccharomyces mrakii</name>
    <dbReference type="NCBI Taxonomy" id="42260"/>
    <lineage>
        <taxon>Eukaryota</taxon>
        <taxon>Fungi</taxon>
        <taxon>Dikarya</taxon>
        <taxon>Ascomycota</taxon>
        <taxon>Saccharomycotina</taxon>
        <taxon>Saccharomycetes</taxon>
        <taxon>Saccharomycetales</taxon>
        <taxon>Saccharomycetaceae</taxon>
        <taxon>Zygotorulaspora</taxon>
    </lineage>
</organism>
<dbReference type="EMBL" id="CP058605">
    <property type="protein sequence ID" value="QLG71236.1"/>
    <property type="molecule type" value="Genomic_DNA"/>
</dbReference>
<dbReference type="OrthoDB" id="407617at2759"/>
<evidence type="ECO:0000256" key="3">
    <source>
        <dbReference type="ARBA" id="ARBA00022989"/>
    </source>
</evidence>
<keyword evidence="2 6" id="KW-0812">Transmembrane</keyword>
<comment type="subcellular location">
    <subcellularLocation>
        <location evidence="1">Membrane</location>
        <topology evidence="1">Multi-pass membrane protein</topology>
    </subcellularLocation>
</comment>
<dbReference type="InterPro" id="IPR051415">
    <property type="entry name" value="LAAT-1"/>
</dbReference>
<feature type="transmembrane region" description="Helical" evidence="6">
    <location>
        <begin position="71"/>
        <end position="89"/>
    </location>
</feature>
<feature type="transmembrane region" description="Helical" evidence="6">
    <location>
        <begin position="192"/>
        <end position="213"/>
    </location>
</feature>
<keyword evidence="4 6" id="KW-0472">Membrane</keyword>